<organism evidence="2 3">
    <name type="scientific">Tetrahymena thermophila (strain SB210)</name>
    <dbReference type="NCBI Taxonomy" id="312017"/>
    <lineage>
        <taxon>Eukaryota</taxon>
        <taxon>Sar</taxon>
        <taxon>Alveolata</taxon>
        <taxon>Ciliophora</taxon>
        <taxon>Intramacronucleata</taxon>
        <taxon>Oligohymenophorea</taxon>
        <taxon>Hymenostomatida</taxon>
        <taxon>Tetrahymenina</taxon>
        <taxon>Tetrahymenidae</taxon>
        <taxon>Tetrahymena</taxon>
    </lineage>
</organism>
<name>W7XD60_TETTS</name>
<dbReference type="KEGG" id="tet:TTHERM_000985033"/>
<evidence type="ECO:0000256" key="1">
    <source>
        <dbReference type="SAM" id="Phobius"/>
    </source>
</evidence>
<accession>W7XD60</accession>
<proteinExistence type="predicted"/>
<keyword evidence="1" id="KW-0472">Membrane</keyword>
<dbReference type="GeneID" id="24441291"/>
<evidence type="ECO:0000313" key="3">
    <source>
        <dbReference type="Proteomes" id="UP000009168"/>
    </source>
</evidence>
<gene>
    <name evidence="2" type="ORF">TTHERM_000985033</name>
</gene>
<keyword evidence="3" id="KW-1185">Reference proteome</keyword>
<evidence type="ECO:0000313" key="2">
    <source>
        <dbReference type="EMBL" id="EWS75432.1"/>
    </source>
</evidence>
<sequence length="170" mass="21160">MIQYDINLILKLKQLTVYLFIHKQTLFNLTLLKHRLQISTFLHCWASNFYFVVTYFHFYQFFYQMNFFKHYFRHLRRSDYLNYLLSSLRIVHLRLLYSFKLTPIFFIFFAQLNHCEYEINFLQFHPFRCLCKFLLQFVYGAYLHLLLHFHGDRDYIAIHRSCFQLVNTSM</sequence>
<reference evidence="3" key="1">
    <citation type="journal article" date="2006" name="PLoS Biol.">
        <title>Macronuclear genome sequence of the ciliate Tetrahymena thermophila, a model eukaryote.</title>
        <authorList>
            <person name="Eisen J.A."/>
            <person name="Coyne R.S."/>
            <person name="Wu M."/>
            <person name="Wu D."/>
            <person name="Thiagarajan M."/>
            <person name="Wortman J.R."/>
            <person name="Badger J.H."/>
            <person name="Ren Q."/>
            <person name="Amedeo P."/>
            <person name="Jones K.M."/>
            <person name="Tallon L.J."/>
            <person name="Delcher A.L."/>
            <person name="Salzberg S.L."/>
            <person name="Silva J.C."/>
            <person name="Haas B.J."/>
            <person name="Majoros W.H."/>
            <person name="Farzad M."/>
            <person name="Carlton J.M."/>
            <person name="Smith R.K. Jr."/>
            <person name="Garg J."/>
            <person name="Pearlman R.E."/>
            <person name="Karrer K.M."/>
            <person name="Sun L."/>
            <person name="Manning G."/>
            <person name="Elde N.C."/>
            <person name="Turkewitz A.P."/>
            <person name="Asai D.J."/>
            <person name="Wilkes D.E."/>
            <person name="Wang Y."/>
            <person name="Cai H."/>
            <person name="Collins K."/>
            <person name="Stewart B.A."/>
            <person name="Lee S.R."/>
            <person name="Wilamowska K."/>
            <person name="Weinberg Z."/>
            <person name="Ruzzo W.L."/>
            <person name="Wloga D."/>
            <person name="Gaertig J."/>
            <person name="Frankel J."/>
            <person name="Tsao C.-C."/>
            <person name="Gorovsky M.A."/>
            <person name="Keeling P.J."/>
            <person name="Waller R.F."/>
            <person name="Patron N.J."/>
            <person name="Cherry J.M."/>
            <person name="Stover N.A."/>
            <person name="Krieger C.J."/>
            <person name="del Toro C."/>
            <person name="Ryder H.F."/>
            <person name="Williamson S.C."/>
            <person name="Barbeau R.A."/>
            <person name="Hamilton E.P."/>
            <person name="Orias E."/>
        </authorList>
    </citation>
    <scope>NUCLEOTIDE SEQUENCE [LARGE SCALE GENOMIC DNA]</scope>
    <source>
        <strain evidence="3">SB210</strain>
    </source>
</reference>
<dbReference type="InParanoid" id="W7XD60"/>
<dbReference type="Proteomes" id="UP000009168">
    <property type="component" value="Unassembled WGS sequence"/>
</dbReference>
<dbReference type="EMBL" id="GG662768">
    <property type="protein sequence ID" value="EWS75432.1"/>
    <property type="molecule type" value="Genomic_DNA"/>
</dbReference>
<dbReference type="AlphaFoldDB" id="W7XD60"/>
<keyword evidence="1 2" id="KW-0812">Transmembrane</keyword>
<dbReference type="RefSeq" id="XP_012652017.1">
    <property type="nucleotide sequence ID" value="XM_012796563.1"/>
</dbReference>
<feature type="transmembrane region" description="Helical" evidence="1">
    <location>
        <begin position="36"/>
        <end position="59"/>
    </location>
</feature>
<keyword evidence="1" id="KW-1133">Transmembrane helix</keyword>
<protein>
    <submittedName>
        <fullName evidence="2">Transmembrane protein, putative</fullName>
    </submittedName>
</protein>